<evidence type="ECO:0000256" key="4">
    <source>
        <dbReference type="ARBA" id="ARBA00022801"/>
    </source>
</evidence>
<keyword evidence="7" id="KW-0464">Manganese</keyword>
<dbReference type="OrthoDB" id="9803914at2"/>
<evidence type="ECO:0000313" key="11">
    <source>
        <dbReference type="EMBL" id="SPX62512.1"/>
    </source>
</evidence>
<feature type="binding site" evidence="7">
    <location>
        <position position="246"/>
    </location>
    <ligand>
        <name>Mg(2+)</name>
        <dbReference type="ChEBI" id="CHEBI:18420"/>
        <label>1</label>
    </ligand>
</feature>
<comment type="cofactor">
    <cofactor evidence="7">
        <name>Mg(2+)</name>
        <dbReference type="ChEBI" id="CHEBI:18420"/>
    </cofactor>
    <cofactor evidence="7">
        <name>Mn(2+)</name>
        <dbReference type="ChEBI" id="CHEBI:29035"/>
    </cofactor>
    <text evidence="7">Probably binds two magnesium or manganese ions per subunit.</text>
</comment>
<dbReference type="Proteomes" id="UP000251942">
    <property type="component" value="Unassembled WGS sequence"/>
</dbReference>
<dbReference type="EMBL" id="UGNY01000001">
    <property type="protein sequence ID" value="STX39501.1"/>
    <property type="molecule type" value="Genomic_DNA"/>
</dbReference>
<dbReference type="InterPro" id="IPR005135">
    <property type="entry name" value="Endo/exonuclease/phosphatase"/>
</dbReference>
<feature type="domain" description="Endonuclease/exonuclease/phosphatase" evidence="9">
    <location>
        <begin position="5"/>
        <end position="247"/>
    </location>
</feature>
<keyword evidence="13" id="KW-1185">Reference proteome</keyword>
<evidence type="ECO:0000256" key="2">
    <source>
        <dbReference type="ARBA" id="ARBA00007092"/>
    </source>
</evidence>
<keyword evidence="4 11" id="KW-0378">Hydrolase</keyword>
<feature type="site" description="Important for catalytic activity" evidence="8">
    <location>
        <position position="217"/>
    </location>
</feature>
<evidence type="ECO:0000256" key="7">
    <source>
        <dbReference type="PIRSR" id="PIRSR604808-2"/>
    </source>
</evidence>
<accession>A0A0W0THW7</accession>
<feature type="site" description="Transition state stabilizer" evidence="8">
    <location>
        <position position="148"/>
    </location>
</feature>
<sequence length="258" mass="29639">MIKLASWNVNSLKIRLDQVLTWLASSAIDILALQEIKLVDESFPKEAFTECGYEVVYAGQKTYNGVAIISRYPLNDVITDIPNLIDPQRRILAATIGELRLINLYVPNGSELTSEKYRYKLDWLEKVTAFIKEQMLLYPKLAVVGDFNIAPEDKDVHDPLEWVGQVLVSPLEREAFTTLLNLGLTDSFRYFPQEEQAFSWWDYRAAAFRRNRGLRIDHILLSEALKALCMQAGIDKEPRKAERPSDHAPVWVEINDRI</sequence>
<evidence type="ECO:0000256" key="3">
    <source>
        <dbReference type="ARBA" id="ARBA00022723"/>
    </source>
</evidence>
<comment type="cofactor">
    <cofactor evidence="1">
        <name>Mn(2+)</name>
        <dbReference type="ChEBI" id="CHEBI:29035"/>
    </cofactor>
</comment>
<dbReference type="PANTHER" id="PTHR43250:SF2">
    <property type="entry name" value="EXODEOXYRIBONUCLEASE III"/>
    <property type="match status" value="1"/>
</dbReference>
<feature type="binding site" evidence="7">
    <location>
        <position position="148"/>
    </location>
    <ligand>
        <name>Mg(2+)</name>
        <dbReference type="ChEBI" id="CHEBI:18420"/>
        <label>1</label>
    </ligand>
</feature>
<keyword evidence="5 7" id="KW-0460">Magnesium</keyword>
<evidence type="ECO:0000259" key="9">
    <source>
        <dbReference type="Pfam" id="PF03372"/>
    </source>
</evidence>
<evidence type="ECO:0000313" key="13">
    <source>
        <dbReference type="Proteomes" id="UP000054698"/>
    </source>
</evidence>
<evidence type="ECO:0000313" key="14">
    <source>
        <dbReference type="Proteomes" id="UP000251942"/>
    </source>
</evidence>
<dbReference type="Gene3D" id="3.60.10.10">
    <property type="entry name" value="Endonuclease/exonuclease/phosphatase"/>
    <property type="match status" value="1"/>
</dbReference>
<dbReference type="EMBL" id="LNYB01000085">
    <property type="protein sequence ID" value="KTC95131.1"/>
    <property type="molecule type" value="Genomic_DNA"/>
</dbReference>
<dbReference type="NCBIfam" id="TIGR00195">
    <property type="entry name" value="exoDNase_III"/>
    <property type="match status" value="1"/>
</dbReference>
<dbReference type="GO" id="GO:0046872">
    <property type="term" value="F:metal ion binding"/>
    <property type="evidence" value="ECO:0007669"/>
    <property type="project" value="UniProtKB-KW"/>
</dbReference>
<dbReference type="EMBL" id="UASS01000038">
    <property type="protein sequence ID" value="SPX62512.1"/>
    <property type="molecule type" value="Genomic_DNA"/>
</dbReference>
<dbReference type="GO" id="GO:0003677">
    <property type="term" value="F:DNA binding"/>
    <property type="evidence" value="ECO:0007669"/>
    <property type="project" value="InterPro"/>
</dbReference>
<feature type="active site" evidence="6">
    <location>
        <position position="105"/>
    </location>
</feature>
<feature type="active site" description="Proton acceptor" evidence="6">
    <location>
        <position position="247"/>
    </location>
</feature>
<name>A0A0W0THW7_9GAMM</name>
<dbReference type="InterPro" id="IPR036691">
    <property type="entry name" value="Endo/exonu/phosph_ase_sf"/>
</dbReference>
<evidence type="ECO:0000256" key="5">
    <source>
        <dbReference type="ARBA" id="ARBA00022842"/>
    </source>
</evidence>
<dbReference type="NCBIfam" id="TIGR00633">
    <property type="entry name" value="xth"/>
    <property type="match status" value="1"/>
</dbReference>
<evidence type="ECO:0000256" key="8">
    <source>
        <dbReference type="PIRSR" id="PIRSR604808-3"/>
    </source>
</evidence>
<dbReference type="PROSITE" id="PS00728">
    <property type="entry name" value="AP_NUCLEASE_F1_3"/>
    <property type="match status" value="1"/>
</dbReference>
<feature type="binding site" evidence="7">
    <location>
        <position position="35"/>
    </location>
    <ligand>
        <name>Mg(2+)</name>
        <dbReference type="ChEBI" id="CHEBI:18420"/>
        <label>1</label>
    </ligand>
</feature>
<dbReference type="GO" id="GO:0004519">
    <property type="term" value="F:endonuclease activity"/>
    <property type="evidence" value="ECO:0007669"/>
    <property type="project" value="InterPro"/>
</dbReference>
<evidence type="ECO:0000256" key="1">
    <source>
        <dbReference type="ARBA" id="ARBA00001936"/>
    </source>
</evidence>
<dbReference type="AlphaFoldDB" id="A0A0W0THW7"/>
<dbReference type="GO" id="GO:0008311">
    <property type="term" value="F:double-stranded DNA 3'-5' DNA exonuclease activity"/>
    <property type="evidence" value="ECO:0007669"/>
    <property type="project" value="UniProtKB-EC"/>
</dbReference>
<dbReference type="RefSeq" id="WP_058447611.1">
    <property type="nucleotide sequence ID" value="NZ_CAAAHT010000018.1"/>
</dbReference>
<dbReference type="CDD" id="cd09086">
    <property type="entry name" value="ExoIII-like_AP-endo"/>
    <property type="match status" value="1"/>
</dbReference>
<dbReference type="GO" id="GO:0006281">
    <property type="term" value="P:DNA repair"/>
    <property type="evidence" value="ECO:0007669"/>
    <property type="project" value="InterPro"/>
</dbReference>
<dbReference type="PROSITE" id="PS51435">
    <property type="entry name" value="AP_NUCLEASE_F1_4"/>
    <property type="match status" value="1"/>
</dbReference>
<evidence type="ECO:0000256" key="6">
    <source>
        <dbReference type="PIRSR" id="PIRSR604808-1"/>
    </source>
</evidence>
<keyword evidence="3 7" id="KW-0479">Metal-binding</keyword>
<proteinExistence type="inferred from homology"/>
<evidence type="ECO:0000313" key="15">
    <source>
        <dbReference type="Proteomes" id="UP000254033"/>
    </source>
</evidence>
<evidence type="ECO:0000313" key="10">
    <source>
        <dbReference type="EMBL" id="KTC95131.1"/>
    </source>
</evidence>
<dbReference type="Proteomes" id="UP000254033">
    <property type="component" value="Unassembled WGS sequence"/>
</dbReference>
<dbReference type="PATRIC" id="fig|453.4.peg.3056"/>
<dbReference type="InterPro" id="IPR020848">
    <property type="entry name" value="AP_endonuclease_F1_CS"/>
</dbReference>
<feature type="site" description="Interaction with DNA substrate" evidence="8">
    <location>
        <position position="247"/>
    </location>
</feature>
<dbReference type="InterPro" id="IPR037493">
    <property type="entry name" value="ExoIII-like"/>
</dbReference>
<dbReference type="Proteomes" id="UP000054698">
    <property type="component" value="Unassembled WGS sequence"/>
</dbReference>
<organism evidence="10 13">
    <name type="scientific">Legionella feeleii</name>
    <dbReference type="NCBI Taxonomy" id="453"/>
    <lineage>
        <taxon>Bacteria</taxon>
        <taxon>Pseudomonadati</taxon>
        <taxon>Pseudomonadota</taxon>
        <taxon>Gammaproteobacteria</taxon>
        <taxon>Legionellales</taxon>
        <taxon>Legionellaceae</taxon>
        <taxon>Legionella</taxon>
    </lineage>
</organism>
<dbReference type="Pfam" id="PF03372">
    <property type="entry name" value="Exo_endo_phos"/>
    <property type="match status" value="1"/>
</dbReference>
<evidence type="ECO:0000313" key="12">
    <source>
        <dbReference type="EMBL" id="STX39501.1"/>
    </source>
</evidence>
<reference evidence="10 13" key="1">
    <citation type="submission" date="2015-11" db="EMBL/GenBank/DDBJ databases">
        <title>Genomic analysis of 38 Legionella species identifies large and diverse effector repertoires.</title>
        <authorList>
            <person name="Burstein D."/>
            <person name="Amaro F."/>
            <person name="Zusman T."/>
            <person name="Lifshitz Z."/>
            <person name="Cohen O."/>
            <person name="Gilbert J.A."/>
            <person name="Pupko T."/>
            <person name="Shuman H.A."/>
            <person name="Segal G."/>
        </authorList>
    </citation>
    <scope>NUCLEOTIDE SEQUENCE [LARGE SCALE GENOMIC DNA]</scope>
    <source>
        <strain evidence="10 13">WO-44C</strain>
    </source>
</reference>
<feature type="binding site" evidence="7">
    <location>
        <position position="8"/>
    </location>
    <ligand>
        <name>Mg(2+)</name>
        <dbReference type="ChEBI" id="CHEBI:18420"/>
        <label>1</label>
    </ligand>
</feature>
<reference evidence="14 15" key="2">
    <citation type="submission" date="2018-06" db="EMBL/GenBank/DDBJ databases">
        <authorList>
            <consortium name="Pathogen Informatics"/>
            <person name="Doyle S."/>
        </authorList>
    </citation>
    <scope>NUCLEOTIDE SEQUENCE [LARGE SCALE GENOMIC DNA]</scope>
    <source>
        <strain evidence="12 15">NCTC11978</strain>
        <strain evidence="11 14">NCTC12022</strain>
    </source>
</reference>
<dbReference type="InterPro" id="IPR004808">
    <property type="entry name" value="AP_endonuc_1"/>
</dbReference>
<dbReference type="STRING" id="453.Lfee_2795"/>
<feature type="active site" description="Proton donor/acceptor" evidence="6">
    <location>
        <position position="146"/>
    </location>
</feature>
<dbReference type="SUPFAM" id="SSF56219">
    <property type="entry name" value="DNase I-like"/>
    <property type="match status" value="1"/>
</dbReference>
<dbReference type="PANTHER" id="PTHR43250">
    <property type="entry name" value="EXODEOXYRIBONUCLEASE III"/>
    <property type="match status" value="1"/>
</dbReference>
<comment type="similarity">
    <text evidence="2">Belongs to the DNA repair enzymes AP/ExoA family.</text>
</comment>
<feature type="binding site" evidence="7">
    <location>
        <position position="247"/>
    </location>
    <ligand>
        <name>Mg(2+)</name>
        <dbReference type="ChEBI" id="CHEBI:18420"/>
        <label>1</label>
    </ligand>
</feature>
<feature type="binding site" evidence="7">
    <location>
        <position position="146"/>
    </location>
    <ligand>
        <name>Mg(2+)</name>
        <dbReference type="ChEBI" id="CHEBI:18420"/>
        <label>1</label>
    </ligand>
</feature>
<dbReference type="EC" id="3.1.11.2" evidence="11"/>
<protein>
    <submittedName>
        <fullName evidence="11">Exodeoxyribonuclease III</fullName>
        <ecNumber evidence="11">3.1.11.2</ecNumber>
    </submittedName>
</protein>
<gene>
    <name evidence="11" type="primary">xthA</name>
    <name evidence="10" type="ORF">Lfee_2795</name>
    <name evidence="12" type="ORF">NCTC11978_02704</name>
    <name evidence="11" type="ORF">NCTC12022_03273</name>
</gene>